<organism evidence="1">
    <name type="scientific">marine metagenome</name>
    <dbReference type="NCBI Taxonomy" id="408172"/>
    <lineage>
        <taxon>unclassified sequences</taxon>
        <taxon>metagenomes</taxon>
        <taxon>ecological metagenomes</taxon>
    </lineage>
</organism>
<reference evidence="1" key="1">
    <citation type="submission" date="2018-05" db="EMBL/GenBank/DDBJ databases">
        <authorList>
            <person name="Lanie J.A."/>
            <person name="Ng W.-L."/>
            <person name="Kazmierczak K.M."/>
            <person name="Andrzejewski T.M."/>
            <person name="Davidsen T.M."/>
            <person name="Wayne K.J."/>
            <person name="Tettelin H."/>
            <person name="Glass J.I."/>
            <person name="Rusch D."/>
            <person name="Podicherti R."/>
            <person name="Tsui H.-C.T."/>
            <person name="Winkler M.E."/>
        </authorList>
    </citation>
    <scope>NUCLEOTIDE SEQUENCE</scope>
</reference>
<gene>
    <name evidence="1" type="ORF">METZ01_LOCUS219767</name>
</gene>
<name>A0A382FXB2_9ZZZZ</name>
<sequence>MLLPFLRSGRSSFRATLCVLLFLFPAFAQSFSEKSVIVPSKPGDSPSFAKVGTGLIFADLREGDSRDVVLKKLKAAKFREIHEEKEKRLIRCAAKLNGFRYELACKLDEDGKLLLCLLEGSKGWQFSFYDETLEPQWNNLRGILSAFYGPKRSSRPLPPLDKVPMGDPGGYVTDTWDLPDRILLLTVQAFQVKDCCTKRMVDSSGCTLLIQPK</sequence>
<accession>A0A382FXB2</accession>
<protein>
    <submittedName>
        <fullName evidence="1">Uncharacterized protein</fullName>
    </submittedName>
</protein>
<dbReference type="AlphaFoldDB" id="A0A382FXB2"/>
<dbReference type="EMBL" id="UINC01052048">
    <property type="protein sequence ID" value="SVB66913.1"/>
    <property type="molecule type" value="Genomic_DNA"/>
</dbReference>
<proteinExistence type="predicted"/>
<evidence type="ECO:0000313" key="1">
    <source>
        <dbReference type="EMBL" id="SVB66913.1"/>
    </source>
</evidence>